<keyword evidence="3 7" id="KW-0812">Transmembrane</keyword>
<keyword evidence="4" id="KW-0029">Amino-acid transport</keyword>
<dbReference type="GO" id="GO:0016020">
    <property type="term" value="C:membrane"/>
    <property type="evidence" value="ECO:0007669"/>
    <property type="project" value="UniProtKB-SubCell"/>
</dbReference>
<evidence type="ECO:0000256" key="6">
    <source>
        <dbReference type="ARBA" id="ARBA00023136"/>
    </source>
</evidence>
<feature type="transmembrane region" description="Helical" evidence="7">
    <location>
        <begin position="39"/>
        <end position="61"/>
    </location>
</feature>
<reference evidence="9 10" key="1">
    <citation type="submission" date="2016-07" db="EMBL/GenBank/DDBJ databases">
        <title>Pervasive Adenine N6-methylation of Active Genes in Fungi.</title>
        <authorList>
            <consortium name="DOE Joint Genome Institute"/>
            <person name="Mondo S.J."/>
            <person name="Dannebaum R.O."/>
            <person name="Kuo R.C."/>
            <person name="Labutti K."/>
            <person name="Haridas S."/>
            <person name="Kuo A."/>
            <person name="Salamov A."/>
            <person name="Ahrendt S.R."/>
            <person name="Lipzen A."/>
            <person name="Sullivan W."/>
            <person name="Andreopoulos W.B."/>
            <person name="Clum A."/>
            <person name="Lindquist E."/>
            <person name="Daum C."/>
            <person name="Ramamoorthy G.K."/>
            <person name="Gryganskyi A."/>
            <person name="Culley D."/>
            <person name="Magnuson J.K."/>
            <person name="James T.Y."/>
            <person name="O'Malley M.A."/>
            <person name="Stajich J.E."/>
            <person name="Spatafora J.W."/>
            <person name="Visel A."/>
            <person name="Grigoriev I.V."/>
        </authorList>
    </citation>
    <scope>NUCLEOTIDE SEQUENCE [LARGE SCALE GENOMIC DNA]</scope>
    <source>
        <strain evidence="9 10">NRRL 3301</strain>
    </source>
</reference>
<comment type="subcellular location">
    <subcellularLocation>
        <location evidence="1">Membrane</location>
        <topology evidence="1">Multi-pass membrane protein</topology>
    </subcellularLocation>
</comment>
<evidence type="ECO:0000313" key="9">
    <source>
        <dbReference type="EMBL" id="ORX60719.1"/>
    </source>
</evidence>
<dbReference type="STRING" id="101127.A0A1X2GTI0"/>
<evidence type="ECO:0000256" key="4">
    <source>
        <dbReference type="ARBA" id="ARBA00022970"/>
    </source>
</evidence>
<evidence type="ECO:0000256" key="2">
    <source>
        <dbReference type="ARBA" id="ARBA00022448"/>
    </source>
</evidence>
<dbReference type="GO" id="GO:0015171">
    <property type="term" value="F:amino acid transmembrane transporter activity"/>
    <property type="evidence" value="ECO:0007669"/>
    <property type="project" value="TreeGrafter"/>
</dbReference>
<evidence type="ECO:0000313" key="10">
    <source>
        <dbReference type="Proteomes" id="UP000242146"/>
    </source>
</evidence>
<evidence type="ECO:0000256" key="7">
    <source>
        <dbReference type="SAM" id="Phobius"/>
    </source>
</evidence>
<dbReference type="AlphaFoldDB" id="A0A1X2GTI0"/>
<sequence length="118" mass="12893">MTEKVIDNEYESISVSRDESCVDLQEGTKRNLRTRHITMIALGGCIGTGLFLNMGMNVAVAGPAGAFIAYSVVGVMVYCIMTCLSEMAAFIPVSGSFNHYAHRFIEPALGFAVGWNYW</sequence>
<dbReference type="Gene3D" id="1.20.1740.10">
    <property type="entry name" value="Amino acid/polyamine transporter I"/>
    <property type="match status" value="1"/>
</dbReference>
<keyword evidence="10" id="KW-1185">Reference proteome</keyword>
<dbReference type="EMBL" id="MCGT01000004">
    <property type="protein sequence ID" value="ORX60719.1"/>
    <property type="molecule type" value="Genomic_DNA"/>
</dbReference>
<evidence type="ECO:0000256" key="5">
    <source>
        <dbReference type="ARBA" id="ARBA00022989"/>
    </source>
</evidence>
<accession>A0A1X2GTI0</accession>
<dbReference type="Proteomes" id="UP000242146">
    <property type="component" value="Unassembled WGS sequence"/>
</dbReference>
<comment type="caution">
    <text evidence="9">The sequence shown here is derived from an EMBL/GenBank/DDBJ whole genome shotgun (WGS) entry which is preliminary data.</text>
</comment>
<keyword evidence="6 7" id="KW-0472">Membrane</keyword>
<evidence type="ECO:0000259" key="8">
    <source>
        <dbReference type="Pfam" id="PF00324"/>
    </source>
</evidence>
<keyword evidence="5 7" id="KW-1133">Transmembrane helix</keyword>
<dbReference type="Pfam" id="PF00324">
    <property type="entry name" value="AA_permease"/>
    <property type="match status" value="1"/>
</dbReference>
<dbReference type="OrthoDB" id="3900342at2759"/>
<protein>
    <recommendedName>
        <fullName evidence="8">Amino acid permease/ SLC12A domain-containing protein</fullName>
    </recommendedName>
</protein>
<keyword evidence="2" id="KW-0813">Transport</keyword>
<name>A0A1X2GTI0_9FUNG</name>
<feature type="transmembrane region" description="Helical" evidence="7">
    <location>
        <begin position="67"/>
        <end position="93"/>
    </location>
</feature>
<gene>
    <name evidence="9" type="ORF">DM01DRAFT_1281496</name>
</gene>
<feature type="domain" description="Amino acid permease/ SLC12A" evidence="8">
    <location>
        <begin position="36"/>
        <end position="118"/>
    </location>
</feature>
<evidence type="ECO:0000256" key="1">
    <source>
        <dbReference type="ARBA" id="ARBA00004141"/>
    </source>
</evidence>
<dbReference type="InterPro" id="IPR050524">
    <property type="entry name" value="APC_YAT"/>
</dbReference>
<dbReference type="PANTHER" id="PTHR43341:SF1">
    <property type="entry name" value="GENERAL AMINO-ACID PERMEASE GAP1"/>
    <property type="match status" value="1"/>
</dbReference>
<organism evidence="9 10">
    <name type="scientific">Hesseltinella vesiculosa</name>
    <dbReference type="NCBI Taxonomy" id="101127"/>
    <lineage>
        <taxon>Eukaryota</taxon>
        <taxon>Fungi</taxon>
        <taxon>Fungi incertae sedis</taxon>
        <taxon>Mucoromycota</taxon>
        <taxon>Mucoromycotina</taxon>
        <taxon>Mucoromycetes</taxon>
        <taxon>Mucorales</taxon>
        <taxon>Cunninghamellaceae</taxon>
        <taxon>Hesseltinella</taxon>
    </lineage>
</organism>
<dbReference type="InterPro" id="IPR004841">
    <property type="entry name" value="AA-permease/SLC12A_dom"/>
</dbReference>
<proteinExistence type="predicted"/>
<dbReference type="PANTHER" id="PTHR43341">
    <property type="entry name" value="AMINO ACID PERMEASE"/>
    <property type="match status" value="1"/>
</dbReference>
<evidence type="ECO:0000256" key="3">
    <source>
        <dbReference type="ARBA" id="ARBA00022692"/>
    </source>
</evidence>